<keyword evidence="2" id="KW-1185">Reference proteome</keyword>
<evidence type="ECO:0000313" key="1">
    <source>
        <dbReference type="EMBL" id="KAK1641223.1"/>
    </source>
</evidence>
<organism evidence="1 2">
    <name type="scientific">Colletotrichum phormii</name>
    <dbReference type="NCBI Taxonomy" id="359342"/>
    <lineage>
        <taxon>Eukaryota</taxon>
        <taxon>Fungi</taxon>
        <taxon>Dikarya</taxon>
        <taxon>Ascomycota</taxon>
        <taxon>Pezizomycotina</taxon>
        <taxon>Sordariomycetes</taxon>
        <taxon>Hypocreomycetidae</taxon>
        <taxon>Glomerellales</taxon>
        <taxon>Glomerellaceae</taxon>
        <taxon>Colletotrichum</taxon>
        <taxon>Colletotrichum acutatum species complex</taxon>
    </lineage>
</organism>
<evidence type="ECO:0000313" key="2">
    <source>
        <dbReference type="Proteomes" id="UP001243989"/>
    </source>
</evidence>
<dbReference type="Proteomes" id="UP001243989">
    <property type="component" value="Unassembled WGS sequence"/>
</dbReference>
<comment type="caution">
    <text evidence="1">The sequence shown here is derived from an EMBL/GenBank/DDBJ whole genome shotgun (WGS) entry which is preliminary data.</text>
</comment>
<dbReference type="GeneID" id="85474558"/>
<name>A0AAJ0A2B2_9PEZI</name>
<proteinExistence type="predicted"/>
<accession>A0AAJ0A2B2</accession>
<sequence length="75" mass="8437">MYPYQTTTDVAPSVLLLLVSAAADEMGRALTLDWTRFVAVDRQSRCNCSLSESQIRPRQPEPLQGQCHRRCRGQG</sequence>
<reference evidence="1" key="1">
    <citation type="submission" date="2021-06" db="EMBL/GenBank/DDBJ databases">
        <title>Comparative genomics, transcriptomics and evolutionary studies reveal genomic signatures of adaptation to plant cell wall in hemibiotrophic fungi.</title>
        <authorList>
            <consortium name="DOE Joint Genome Institute"/>
            <person name="Baroncelli R."/>
            <person name="Diaz J.F."/>
            <person name="Benocci T."/>
            <person name="Peng M."/>
            <person name="Battaglia E."/>
            <person name="Haridas S."/>
            <person name="Andreopoulos W."/>
            <person name="Labutti K."/>
            <person name="Pangilinan J."/>
            <person name="Floch G.L."/>
            <person name="Makela M.R."/>
            <person name="Henrissat B."/>
            <person name="Grigoriev I.V."/>
            <person name="Crouch J.A."/>
            <person name="De Vries R.P."/>
            <person name="Sukno S.A."/>
            <person name="Thon M.R."/>
        </authorList>
    </citation>
    <scope>NUCLEOTIDE SEQUENCE</scope>
    <source>
        <strain evidence="1">CBS 102054</strain>
    </source>
</reference>
<dbReference type="AlphaFoldDB" id="A0AAJ0A2B2"/>
<dbReference type="EMBL" id="JAHMHQ010000003">
    <property type="protein sequence ID" value="KAK1641223.1"/>
    <property type="molecule type" value="Genomic_DNA"/>
</dbReference>
<dbReference type="RefSeq" id="XP_060449830.1">
    <property type="nucleotide sequence ID" value="XM_060589696.1"/>
</dbReference>
<gene>
    <name evidence="1" type="ORF">BDP81DRAFT_418330</name>
</gene>
<protein>
    <submittedName>
        <fullName evidence="1">Uncharacterized protein</fullName>
    </submittedName>
</protein>